<accession>A0ACB9S279</accession>
<name>A0ACB9S279_9MYRT</name>
<reference evidence="2" key="1">
    <citation type="journal article" date="2023" name="Front. Plant Sci.">
        <title>Chromosomal-level genome assembly of Melastoma candidum provides insights into trichome evolution.</title>
        <authorList>
            <person name="Zhong Y."/>
            <person name="Wu W."/>
            <person name="Sun C."/>
            <person name="Zou P."/>
            <person name="Liu Y."/>
            <person name="Dai S."/>
            <person name="Zhou R."/>
        </authorList>
    </citation>
    <scope>NUCLEOTIDE SEQUENCE [LARGE SCALE GENOMIC DNA]</scope>
</reference>
<organism evidence="1 2">
    <name type="scientific">Melastoma candidum</name>
    <dbReference type="NCBI Taxonomy" id="119954"/>
    <lineage>
        <taxon>Eukaryota</taxon>
        <taxon>Viridiplantae</taxon>
        <taxon>Streptophyta</taxon>
        <taxon>Embryophyta</taxon>
        <taxon>Tracheophyta</taxon>
        <taxon>Spermatophyta</taxon>
        <taxon>Magnoliopsida</taxon>
        <taxon>eudicotyledons</taxon>
        <taxon>Gunneridae</taxon>
        <taxon>Pentapetalae</taxon>
        <taxon>rosids</taxon>
        <taxon>malvids</taxon>
        <taxon>Myrtales</taxon>
        <taxon>Melastomataceae</taxon>
        <taxon>Melastomatoideae</taxon>
        <taxon>Melastomateae</taxon>
        <taxon>Melastoma</taxon>
    </lineage>
</organism>
<dbReference type="Proteomes" id="UP001057402">
    <property type="component" value="Chromosome 2"/>
</dbReference>
<comment type="caution">
    <text evidence="1">The sequence shown here is derived from an EMBL/GenBank/DDBJ whole genome shotgun (WGS) entry which is preliminary data.</text>
</comment>
<evidence type="ECO:0000313" key="1">
    <source>
        <dbReference type="EMBL" id="KAI4385229.1"/>
    </source>
</evidence>
<keyword evidence="2" id="KW-1185">Reference proteome</keyword>
<sequence length="262" mass="29434">MTSLDLVHRFCQPRWACFCNYSGNASKYSSQRGSRHPVTPFETASSGSWQTYTIPVVAVGGIAGIALLFRYNDERRVIRKGEGDTPVAISAKGPIIGGPFTLTDTKNQVVTEKDLMGNWVLLYFGYTSSPDVGPEQLRTMAKALDIIGDKQKSRILPVFVTIDPQRDKPSHLRAYLREFDPGIIGLTGPVNAIRQMAQEYRVYFKKMEEEGKDYLVDSSHNMYLLNPNMEIVRVFGMEYTAEQLAETILTEMTRNNRSSADS</sequence>
<gene>
    <name evidence="1" type="ORF">MLD38_003281</name>
</gene>
<proteinExistence type="predicted"/>
<evidence type="ECO:0000313" key="2">
    <source>
        <dbReference type="Proteomes" id="UP001057402"/>
    </source>
</evidence>
<dbReference type="EMBL" id="CM042881">
    <property type="protein sequence ID" value="KAI4385229.1"/>
    <property type="molecule type" value="Genomic_DNA"/>
</dbReference>
<protein>
    <submittedName>
        <fullName evidence="1">Uncharacterized protein</fullName>
    </submittedName>
</protein>